<evidence type="ECO:0000256" key="2">
    <source>
        <dbReference type="SAM" id="SignalP"/>
    </source>
</evidence>
<keyword evidence="2" id="KW-0732">Signal</keyword>
<dbReference type="PROSITE" id="PS50076">
    <property type="entry name" value="DNAJ_2"/>
    <property type="match status" value="1"/>
</dbReference>
<dbReference type="CDD" id="cd06257">
    <property type="entry name" value="DnaJ"/>
    <property type="match status" value="1"/>
</dbReference>
<name>A0A813ERU4_POLGL</name>
<feature type="domain" description="J" evidence="3">
    <location>
        <begin position="61"/>
        <end position="127"/>
    </location>
</feature>
<organism evidence="4 5">
    <name type="scientific">Polarella glacialis</name>
    <name type="common">Dinoflagellate</name>
    <dbReference type="NCBI Taxonomy" id="89957"/>
    <lineage>
        <taxon>Eukaryota</taxon>
        <taxon>Sar</taxon>
        <taxon>Alveolata</taxon>
        <taxon>Dinophyceae</taxon>
        <taxon>Suessiales</taxon>
        <taxon>Suessiaceae</taxon>
        <taxon>Polarella</taxon>
    </lineage>
</organism>
<dbReference type="EMBL" id="CAJNNV010016852">
    <property type="protein sequence ID" value="CAE8604720.1"/>
    <property type="molecule type" value="Genomic_DNA"/>
</dbReference>
<proteinExistence type="predicted"/>
<feature type="region of interest" description="Disordered" evidence="1">
    <location>
        <begin position="129"/>
        <end position="158"/>
    </location>
</feature>
<dbReference type="InterPro" id="IPR001623">
    <property type="entry name" value="DnaJ_domain"/>
</dbReference>
<feature type="non-terminal residue" evidence="4">
    <location>
        <position position="158"/>
    </location>
</feature>
<sequence>MAKQWCLWLPASLCLLPVGQLFLGLHRPCGASRGLRTNLRRFATTEAELRGEPATVGGYAEALQVLAAAQQEDAAEARSVFRRLARVMHPDVAGDSPETRERFQGLLEAYQVVVKGEGKKALKDALQRGDVPSWAQGEESKSRSPKKSVFLEGTERFD</sequence>
<evidence type="ECO:0000256" key="1">
    <source>
        <dbReference type="SAM" id="MobiDB-lite"/>
    </source>
</evidence>
<comment type="caution">
    <text evidence="4">The sequence shown here is derived from an EMBL/GenBank/DDBJ whole genome shotgun (WGS) entry which is preliminary data.</text>
</comment>
<dbReference type="InterPro" id="IPR036869">
    <property type="entry name" value="J_dom_sf"/>
</dbReference>
<dbReference type="AlphaFoldDB" id="A0A813ERU4"/>
<dbReference type="Proteomes" id="UP000654075">
    <property type="component" value="Unassembled WGS sequence"/>
</dbReference>
<reference evidence="4" key="1">
    <citation type="submission" date="2021-02" db="EMBL/GenBank/DDBJ databases">
        <authorList>
            <person name="Dougan E. K."/>
            <person name="Rhodes N."/>
            <person name="Thang M."/>
            <person name="Chan C."/>
        </authorList>
    </citation>
    <scope>NUCLEOTIDE SEQUENCE</scope>
</reference>
<gene>
    <name evidence="4" type="ORF">PGLA1383_LOCUS22868</name>
</gene>
<evidence type="ECO:0000313" key="4">
    <source>
        <dbReference type="EMBL" id="CAE8604720.1"/>
    </source>
</evidence>
<dbReference type="SUPFAM" id="SSF46565">
    <property type="entry name" value="Chaperone J-domain"/>
    <property type="match status" value="1"/>
</dbReference>
<dbReference type="Gene3D" id="1.10.287.110">
    <property type="entry name" value="DnaJ domain"/>
    <property type="match status" value="1"/>
</dbReference>
<protein>
    <recommendedName>
        <fullName evidence="3">J domain-containing protein</fullName>
    </recommendedName>
</protein>
<keyword evidence="5" id="KW-1185">Reference proteome</keyword>
<dbReference type="Pfam" id="PF00226">
    <property type="entry name" value="DnaJ"/>
    <property type="match status" value="1"/>
</dbReference>
<evidence type="ECO:0000259" key="3">
    <source>
        <dbReference type="PROSITE" id="PS50076"/>
    </source>
</evidence>
<feature type="chain" id="PRO_5032342972" description="J domain-containing protein" evidence="2">
    <location>
        <begin position="22"/>
        <end position="158"/>
    </location>
</feature>
<feature type="signal peptide" evidence="2">
    <location>
        <begin position="1"/>
        <end position="21"/>
    </location>
</feature>
<accession>A0A813ERU4</accession>
<evidence type="ECO:0000313" key="5">
    <source>
        <dbReference type="Proteomes" id="UP000654075"/>
    </source>
</evidence>